<dbReference type="STRING" id="154538.A0A1M2VZS1"/>
<protein>
    <recommendedName>
        <fullName evidence="4">ribose-phosphate diphosphokinase</fullName>
        <ecNumber evidence="4">2.7.6.1</ecNumber>
    </recommendedName>
</protein>
<dbReference type="InterPro" id="IPR001048">
    <property type="entry name" value="Asp/Glu/Uridylate_kinase"/>
</dbReference>
<dbReference type="EC" id="2.7.6.1" evidence="4"/>
<dbReference type="GO" id="GO:0005524">
    <property type="term" value="F:ATP binding"/>
    <property type="evidence" value="ECO:0007669"/>
    <property type="project" value="UniProtKB-KW"/>
</dbReference>
<keyword evidence="5" id="KW-0963">Cytoplasm</keyword>
<dbReference type="GO" id="GO:0000287">
    <property type="term" value="F:magnesium ion binding"/>
    <property type="evidence" value="ECO:0007669"/>
    <property type="project" value="InterPro"/>
</dbReference>
<evidence type="ECO:0000256" key="1">
    <source>
        <dbReference type="ARBA" id="ARBA00001946"/>
    </source>
</evidence>
<evidence type="ECO:0000256" key="2">
    <source>
        <dbReference type="ARBA" id="ARBA00004996"/>
    </source>
</evidence>
<dbReference type="Pfam" id="PF14572">
    <property type="entry name" value="Pribosyl_synth"/>
    <property type="match status" value="1"/>
</dbReference>
<dbReference type="InterPro" id="IPR000836">
    <property type="entry name" value="PRTase_dom"/>
</dbReference>
<keyword evidence="20" id="KW-1185">Reference proteome</keyword>
<comment type="cofactor">
    <cofactor evidence="1">
        <name>Mg(2+)</name>
        <dbReference type="ChEBI" id="CHEBI:18420"/>
    </cofactor>
</comment>
<evidence type="ECO:0000256" key="14">
    <source>
        <dbReference type="ARBA" id="ARBA00022842"/>
    </source>
</evidence>
<dbReference type="Pfam" id="PF00696">
    <property type="entry name" value="AA_kinase"/>
    <property type="match status" value="1"/>
</dbReference>
<dbReference type="AlphaFoldDB" id="A0A1M2VZS1"/>
<dbReference type="InterPro" id="IPR036393">
    <property type="entry name" value="AceGlu_kinase-like_sf"/>
</dbReference>
<comment type="catalytic activity">
    <reaction evidence="15">
        <text>D-ribose 5-phosphate + ATP = 5-phospho-alpha-D-ribose 1-diphosphate + AMP + H(+)</text>
        <dbReference type="Rhea" id="RHEA:15609"/>
        <dbReference type="ChEBI" id="CHEBI:15378"/>
        <dbReference type="ChEBI" id="CHEBI:30616"/>
        <dbReference type="ChEBI" id="CHEBI:58017"/>
        <dbReference type="ChEBI" id="CHEBI:78346"/>
        <dbReference type="ChEBI" id="CHEBI:456215"/>
        <dbReference type="EC" id="2.7.6.1"/>
    </reaction>
</comment>
<dbReference type="InterPro" id="IPR000842">
    <property type="entry name" value="PRib_PP_synth_CS"/>
</dbReference>
<dbReference type="GO" id="GO:0002189">
    <property type="term" value="C:ribose phosphate diphosphokinase complex"/>
    <property type="evidence" value="ECO:0007669"/>
    <property type="project" value="TreeGrafter"/>
</dbReference>
<feature type="domain" description="Aspartate/glutamate/uridylate kinase" evidence="17">
    <location>
        <begin position="11"/>
        <end position="240"/>
    </location>
</feature>
<keyword evidence="11" id="KW-0547">Nucleotide-binding</keyword>
<feature type="compositionally biased region" description="Low complexity" evidence="16">
    <location>
        <begin position="284"/>
        <end position="313"/>
    </location>
</feature>
<name>A0A1M2VZS1_TRAPU</name>
<evidence type="ECO:0000256" key="6">
    <source>
        <dbReference type="ARBA" id="ARBA00022605"/>
    </source>
</evidence>
<evidence type="ECO:0000256" key="4">
    <source>
        <dbReference type="ARBA" id="ARBA00013247"/>
    </source>
</evidence>
<evidence type="ECO:0000256" key="10">
    <source>
        <dbReference type="ARBA" id="ARBA00022727"/>
    </source>
</evidence>
<gene>
    <name evidence="19" type="ORF">TRAPUB_10439</name>
</gene>
<keyword evidence="10" id="KW-0545">Nucleotide biosynthesis</keyword>
<proteinExistence type="inferred from homology"/>
<evidence type="ECO:0000313" key="19">
    <source>
        <dbReference type="EMBL" id="OJT13030.1"/>
    </source>
</evidence>
<dbReference type="Proteomes" id="UP000184267">
    <property type="component" value="Unassembled WGS sequence"/>
</dbReference>
<dbReference type="PROSITE" id="PS00902">
    <property type="entry name" value="GLUTAMATE_5_KINASE"/>
    <property type="match status" value="1"/>
</dbReference>
<dbReference type="HAMAP" id="MF_00456">
    <property type="entry name" value="ProB"/>
    <property type="match status" value="1"/>
</dbReference>
<dbReference type="GO" id="GO:0006015">
    <property type="term" value="P:5-phosphoribose 1-diphosphate biosynthetic process"/>
    <property type="evidence" value="ECO:0007669"/>
    <property type="project" value="TreeGrafter"/>
</dbReference>
<evidence type="ECO:0000313" key="20">
    <source>
        <dbReference type="Proteomes" id="UP000184267"/>
    </source>
</evidence>
<evidence type="ECO:0000259" key="17">
    <source>
        <dbReference type="Pfam" id="PF00696"/>
    </source>
</evidence>
<dbReference type="InterPro" id="IPR001057">
    <property type="entry name" value="Glu/AcGlu_kinase"/>
</dbReference>
<dbReference type="CDD" id="cd04242">
    <property type="entry name" value="AAK_G5K_ProB"/>
    <property type="match status" value="1"/>
</dbReference>
<feature type="domain" description="Ribose-phosphate pyrophosphokinase N-terminal" evidence="18">
    <location>
        <begin position="495"/>
        <end position="594"/>
    </location>
</feature>
<evidence type="ECO:0000256" key="5">
    <source>
        <dbReference type="ARBA" id="ARBA00022490"/>
    </source>
</evidence>
<evidence type="ECO:0000256" key="9">
    <source>
        <dbReference type="ARBA" id="ARBA00022723"/>
    </source>
</evidence>
<evidence type="ECO:0000256" key="7">
    <source>
        <dbReference type="ARBA" id="ARBA00022650"/>
    </source>
</evidence>
<dbReference type="GO" id="GO:0005737">
    <property type="term" value="C:cytoplasm"/>
    <property type="evidence" value="ECO:0007669"/>
    <property type="project" value="InterPro"/>
</dbReference>
<comment type="caution">
    <text evidence="19">The sequence shown here is derived from an EMBL/GenBank/DDBJ whole genome shotgun (WGS) entry which is preliminary data.</text>
</comment>
<dbReference type="InterPro" id="IPR005946">
    <property type="entry name" value="Rib-P_diPkinase"/>
</dbReference>
<dbReference type="GO" id="GO:0009156">
    <property type="term" value="P:ribonucleoside monophosphate biosynthetic process"/>
    <property type="evidence" value="ECO:0007669"/>
    <property type="project" value="InterPro"/>
</dbReference>
<dbReference type="InterPro" id="IPR041739">
    <property type="entry name" value="G5K_ProB"/>
</dbReference>
<keyword evidence="9" id="KW-0479">Metal-binding</keyword>
<dbReference type="FunFam" id="3.40.50.2020:FF:000001">
    <property type="entry name" value="Ribose-phosphate pyrophosphokinase"/>
    <property type="match status" value="1"/>
</dbReference>
<comment type="pathway">
    <text evidence="2">Metabolic intermediate biosynthesis; 5-phospho-alpha-D-ribose 1-diphosphate biosynthesis; 5-phospho-alpha-D-ribose 1-diphosphate from D-ribose 5-phosphate (route I): step 1/1.</text>
</comment>
<evidence type="ECO:0000256" key="3">
    <source>
        <dbReference type="ARBA" id="ARBA00006478"/>
    </source>
</evidence>
<dbReference type="Pfam" id="PF13793">
    <property type="entry name" value="Pribosyltran_N"/>
    <property type="match status" value="1"/>
</dbReference>
<evidence type="ECO:0000256" key="16">
    <source>
        <dbReference type="SAM" id="MobiDB-lite"/>
    </source>
</evidence>
<dbReference type="EMBL" id="MNAD01000440">
    <property type="protein sequence ID" value="OJT13030.1"/>
    <property type="molecule type" value="Genomic_DNA"/>
</dbReference>
<dbReference type="SMART" id="SM01400">
    <property type="entry name" value="Pribosyltran_N"/>
    <property type="match status" value="1"/>
</dbReference>
<dbReference type="InterPro" id="IPR005715">
    <property type="entry name" value="Glu_5kinase/COase_Synthase"/>
</dbReference>
<keyword evidence="14" id="KW-0460">Magnesium</keyword>
<dbReference type="GO" id="GO:0006164">
    <property type="term" value="P:purine nucleotide biosynthetic process"/>
    <property type="evidence" value="ECO:0007669"/>
    <property type="project" value="TreeGrafter"/>
</dbReference>
<reference evidence="19 20" key="1">
    <citation type="submission" date="2016-10" db="EMBL/GenBank/DDBJ databases">
        <title>Genome sequence of the basidiomycete white-rot fungus Trametes pubescens.</title>
        <authorList>
            <person name="Makela M.R."/>
            <person name="Granchi Z."/>
            <person name="Peng M."/>
            <person name="De Vries R.P."/>
            <person name="Grigoriev I."/>
            <person name="Riley R."/>
            <person name="Hilden K."/>
        </authorList>
    </citation>
    <scope>NUCLEOTIDE SEQUENCE [LARGE SCALE GENOMIC DNA]</scope>
    <source>
        <strain evidence="19 20">FBCC735</strain>
    </source>
</reference>
<feature type="region of interest" description="Disordered" evidence="16">
    <location>
        <begin position="266"/>
        <end position="313"/>
    </location>
</feature>
<dbReference type="SUPFAM" id="SSF53633">
    <property type="entry name" value="Carbamate kinase-like"/>
    <property type="match status" value="1"/>
</dbReference>
<dbReference type="GO" id="GO:0004749">
    <property type="term" value="F:ribose phosphate diphosphokinase activity"/>
    <property type="evidence" value="ECO:0007669"/>
    <property type="project" value="UniProtKB-EC"/>
</dbReference>
<dbReference type="PROSITE" id="PS50890">
    <property type="entry name" value="PUA"/>
    <property type="match status" value="1"/>
</dbReference>
<dbReference type="GO" id="GO:1901607">
    <property type="term" value="P:alpha-amino acid biosynthetic process"/>
    <property type="evidence" value="ECO:0007669"/>
    <property type="project" value="UniProtKB-ARBA"/>
</dbReference>
<evidence type="ECO:0000256" key="8">
    <source>
        <dbReference type="ARBA" id="ARBA00022679"/>
    </source>
</evidence>
<dbReference type="Gene3D" id="3.40.1160.10">
    <property type="entry name" value="Acetylglutamate kinase-like"/>
    <property type="match status" value="2"/>
</dbReference>
<evidence type="ECO:0000259" key="18">
    <source>
        <dbReference type="Pfam" id="PF13793"/>
    </source>
</evidence>
<dbReference type="CDD" id="cd06223">
    <property type="entry name" value="PRTases_typeI"/>
    <property type="match status" value="1"/>
</dbReference>
<evidence type="ECO:0000256" key="15">
    <source>
        <dbReference type="ARBA" id="ARBA00049535"/>
    </source>
</evidence>
<dbReference type="InterPro" id="IPR019797">
    <property type="entry name" value="Glutamate_5-kinase_CS"/>
</dbReference>
<keyword evidence="8" id="KW-0808">Transferase</keyword>
<evidence type="ECO:0000256" key="11">
    <source>
        <dbReference type="ARBA" id="ARBA00022741"/>
    </source>
</evidence>
<dbReference type="NCBIfam" id="TIGR01251">
    <property type="entry name" value="ribP_PPkin"/>
    <property type="match status" value="1"/>
</dbReference>
<sequence length="804" mass="85707">MARPRHLPSQTIVIKLGTSSIVHETTHQPLLSTLSAIVETVVHLRAQGHKVVLVSSGAIGVGLKRMEVATRPKALSKKQALAAIGQGRLIALWDNLFGQLGQPIAQILLTRGDISDRTRYLNAVNTFKELLSMGVVPIVNENDTVSVSEIKFGDNDTLSAITSSMIHADYLFLLTDVDGLYTSNPRKDPNASRIDVVTSIAAIRSQVSTSTLGSSLGTGGMETKLIAAEIATAAGVMTVVTSSKDPQNIFKIIEYNSAFKSGTNTPLSGLHSGRASPEPHPVAPSITPTPSTPGEPSVTPTPSSSLPSSSTRPPHTIFLPSALPLRDLKAWTSHTLHPSGSVIIDSGAHHVLSKRESGGRLLAAGVLGVRGAFASGQAVRILIRTGPSGEATEAVAGYEKTEGGSSYADGTAVTEPNTPEINATASLSSSISTLDQLSIVDEEMTPSTTLRPLPEDDTVLIERAADSTADWELEEVGRGLANYNSAQIERVKGLRRLNIPITPCTVKKFSNGEINVKISESVRDEDVYIIQTGCSDVNDNLMELLILISACKGASARRITAVIPCFPYARMDKKDKSRAPITAKLVANMLAVSGCDHVITMDLHASQIQGFFDFPVDNLYSEPLMISYIKRNIEGWRNSIIVSPDAGGAKRVTAIADKLGVEFALIHRERTRNSNAPEKMEVLVGDVRDKVAILVDDMIDSGTTLALAARSLSDNGAKKVYAIVSHGLLSQTNMKKIEELPIEQLVVTNTVPQQQHAAACSKLVTIDVSPTIAESIRRTHNGESISLLFGDWAEGAGVNGVGSY</sequence>
<organism evidence="19 20">
    <name type="scientific">Trametes pubescens</name>
    <name type="common">White-rot fungus</name>
    <dbReference type="NCBI Taxonomy" id="154538"/>
    <lineage>
        <taxon>Eukaryota</taxon>
        <taxon>Fungi</taxon>
        <taxon>Dikarya</taxon>
        <taxon>Basidiomycota</taxon>
        <taxon>Agaricomycotina</taxon>
        <taxon>Agaricomycetes</taxon>
        <taxon>Polyporales</taxon>
        <taxon>Polyporaceae</taxon>
        <taxon>Trametes</taxon>
    </lineage>
</organism>
<dbReference type="OrthoDB" id="409889at2759"/>
<evidence type="ECO:0000256" key="12">
    <source>
        <dbReference type="ARBA" id="ARBA00022777"/>
    </source>
</evidence>
<dbReference type="PROSITE" id="PS00114">
    <property type="entry name" value="PRPP_SYNTHASE"/>
    <property type="match status" value="1"/>
</dbReference>
<dbReference type="SUPFAM" id="SSF53271">
    <property type="entry name" value="PRTase-like"/>
    <property type="match status" value="1"/>
</dbReference>
<evidence type="ECO:0000256" key="13">
    <source>
        <dbReference type="ARBA" id="ARBA00022840"/>
    </source>
</evidence>
<accession>A0A1M2VZS1</accession>
<dbReference type="FunFam" id="3.40.1160.10:FF:000018">
    <property type="entry name" value="Glutamate 5-kinase"/>
    <property type="match status" value="1"/>
</dbReference>
<keyword evidence="12 19" id="KW-0418">Kinase</keyword>
<dbReference type="NCBIfam" id="TIGR01027">
    <property type="entry name" value="proB"/>
    <property type="match status" value="1"/>
</dbReference>
<dbReference type="NCBIfam" id="NF002320">
    <property type="entry name" value="PRK01259.1"/>
    <property type="match status" value="1"/>
</dbReference>
<keyword evidence="6" id="KW-0028">Amino-acid biosynthesis</keyword>
<dbReference type="PRINTS" id="PR00474">
    <property type="entry name" value="GLU5KINASE"/>
</dbReference>
<keyword evidence="7" id="KW-0641">Proline biosynthesis</keyword>
<dbReference type="PANTHER" id="PTHR10210">
    <property type="entry name" value="RIBOSE-PHOSPHATE DIPHOSPHOKINASE FAMILY MEMBER"/>
    <property type="match status" value="1"/>
</dbReference>
<dbReference type="OMA" id="HIHEAGC"/>
<dbReference type="InterPro" id="IPR029099">
    <property type="entry name" value="Pribosyltran_N"/>
</dbReference>
<dbReference type="Gene3D" id="3.40.50.2020">
    <property type="match status" value="2"/>
</dbReference>
<dbReference type="PANTHER" id="PTHR10210:SF46">
    <property type="entry name" value="RIBOSE-PHOSPHATE DIPHOSPHOKINASE"/>
    <property type="match status" value="1"/>
</dbReference>
<keyword evidence="13" id="KW-0067">ATP-binding</keyword>
<dbReference type="GO" id="GO:0004349">
    <property type="term" value="F:glutamate 5-kinase activity"/>
    <property type="evidence" value="ECO:0007669"/>
    <property type="project" value="InterPro"/>
</dbReference>
<dbReference type="InterPro" id="IPR029057">
    <property type="entry name" value="PRTase-like"/>
</dbReference>
<comment type="similarity">
    <text evidence="3">Belongs to the ribose-phosphate pyrophosphokinase family.</text>
</comment>